<dbReference type="Proteomes" id="UP001218895">
    <property type="component" value="Chromosome"/>
</dbReference>
<dbReference type="InterPro" id="IPR028098">
    <property type="entry name" value="Glyco_trans_4-like_N"/>
</dbReference>
<reference evidence="2" key="1">
    <citation type="submission" date="2022-01" db="EMBL/GenBank/DDBJ databases">
        <title>Complete genome of Methanomicrobium antiquum DSM 21220.</title>
        <authorList>
            <person name="Chen S.-C."/>
            <person name="You Y.-T."/>
            <person name="Zhou Y.-Z."/>
            <person name="Lai M.-C."/>
        </authorList>
    </citation>
    <scope>NUCLEOTIDE SEQUENCE</scope>
    <source>
        <strain evidence="2">DSM 21220</strain>
    </source>
</reference>
<gene>
    <name evidence="2" type="ORF">L1994_03150</name>
</gene>
<sequence length="429" mass="50103">MKKVIIITFYFSQKEIIASVRLRGIAKYLPEFGWDPTIITIKQTNDDKYLFDHNKYNLVETDYRDIYSFIKLFFGIDPNKTINESLNIQNGNHLSNLFGYLCQIINEFLCYPDREKSWYKDGLEAGIKSIENYDCEALISSSSPVTTHLIAHTLSEKYNLPWIADLRDLWTQNHYYLHSKIRRIIETRLEKKILKTADALSTVSDPLNNLLSKRYSEKKIFTIPNGFDPEKMNPGVPLSKVYTITYTGSIYKRWMDPEPLFKALSELIFEETINASEISINFYGRFDFWLEDKVAKYNLEDIVKFHGQVPHDVAIRKQWESQILLLLTWNNPEEKGIYTGKVFEYLAAKRPILSLGFSGGVVTRLITDTNAGFHVSNEYEIKNFLIKSYNEYKKNGFVQYNGIQSEIDKYSHYEMARKFSEALDVISLR</sequence>
<dbReference type="SUPFAM" id="SSF53756">
    <property type="entry name" value="UDP-Glycosyltransferase/glycogen phosphorylase"/>
    <property type="match status" value="1"/>
</dbReference>
<dbReference type="KEGG" id="manq:L1994_03150"/>
<keyword evidence="3" id="KW-1185">Reference proteome</keyword>
<evidence type="ECO:0000259" key="1">
    <source>
        <dbReference type="Pfam" id="PF13439"/>
    </source>
</evidence>
<feature type="domain" description="Glycosyltransferase subfamily 4-like N-terminal" evidence="1">
    <location>
        <begin position="142"/>
        <end position="231"/>
    </location>
</feature>
<evidence type="ECO:0000313" key="3">
    <source>
        <dbReference type="Proteomes" id="UP001218895"/>
    </source>
</evidence>
<dbReference type="GO" id="GO:0016757">
    <property type="term" value="F:glycosyltransferase activity"/>
    <property type="evidence" value="ECO:0007669"/>
    <property type="project" value="UniProtKB-KW"/>
</dbReference>
<dbReference type="Pfam" id="PF13439">
    <property type="entry name" value="Glyco_transf_4"/>
    <property type="match status" value="1"/>
</dbReference>
<dbReference type="RefSeq" id="WP_278100242.1">
    <property type="nucleotide sequence ID" value="NZ_CP091092.1"/>
</dbReference>
<proteinExistence type="predicted"/>
<keyword evidence="2" id="KW-0808">Transferase</keyword>
<dbReference type="EMBL" id="CP091092">
    <property type="protein sequence ID" value="WFN37403.1"/>
    <property type="molecule type" value="Genomic_DNA"/>
</dbReference>
<protein>
    <submittedName>
        <fullName evidence="2">Glycosyltransferase</fullName>
        <ecNumber evidence="2">2.4.-.-</ecNumber>
    </submittedName>
</protein>
<dbReference type="EC" id="2.4.-.-" evidence="2"/>
<accession>A0AAF0FW38</accession>
<name>A0AAF0FW38_9EURY</name>
<evidence type="ECO:0000313" key="2">
    <source>
        <dbReference type="EMBL" id="WFN37403.1"/>
    </source>
</evidence>
<dbReference type="AlphaFoldDB" id="A0AAF0FW38"/>
<keyword evidence="2" id="KW-0328">Glycosyltransferase</keyword>
<dbReference type="GeneID" id="79949359"/>
<dbReference type="Gene3D" id="3.40.50.2000">
    <property type="entry name" value="Glycogen Phosphorylase B"/>
    <property type="match status" value="2"/>
</dbReference>
<organism evidence="2 3">
    <name type="scientific">Methanomicrobium antiquum</name>
    <dbReference type="NCBI Taxonomy" id="487686"/>
    <lineage>
        <taxon>Archaea</taxon>
        <taxon>Methanobacteriati</taxon>
        <taxon>Methanobacteriota</taxon>
        <taxon>Stenosarchaea group</taxon>
        <taxon>Methanomicrobia</taxon>
        <taxon>Methanomicrobiales</taxon>
        <taxon>Methanomicrobiaceae</taxon>
        <taxon>Methanomicrobium</taxon>
    </lineage>
</organism>